<comment type="caution">
    <text evidence="3">The sequence shown here is derived from an EMBL/GenBank/DDBJ whole genome shotgun (WGS) entry which is preliminary data.</text>
</comment>
<name>A0A918UNS5_9ACTN</name>
<dbReference type="InterPro" id="IPR049304">
    <property type="entry name" value="Gly_rich_dom"/>
</dbReference>
<evidence type="ECO:0000313" key="3">
    <source>
        <dbReference type="EMBL" id="GGZ23188.1"/>
    </source>
</evidence>
<organism evidence="3 4">
    <name type="scientific">Streptomyces inusitatus</name>
    <dbReference type="NCBI Taxonomy" id="68221"/>
    <lineage>
        <taxon>Bacteria</taxon>
        <taxon>Bacillati</taxon>
        <taxon>Actinomycetota</taxon>
        <taxon>Actinomycetes</taxon>
        <taxon>Kitasatosporales</taxon>
        <taxon>Streptomycetaceae</taxon>
        <taxon>Streptomyces</taxon>
    </lineage>
</organism>
<evidence type="ECO:0000313" key="4">
    <source>
        <dbReference type="Proteomes" id="UP000630936"/>
    </source>
</evidence>
<dbReference type="EMBL" id="BMWG01000003">
    <property type="protein sequence ID" value="GGZ23188.1"/>
    <property type="molecule type" value="Genomic_DNA"/>
</dbReference>
<reference evidence="3" key="1">
    <citation type="journal article" date="2014" name="Int. J. Syst. Evol. Microbiol.">
        <title>Complete genome sequence of Corynebacterium casei LMG S-19264T (=DSM 44701T), isolated from a smear-ripened cheese.</title>
        <authorList>
            <consortium name="US DOE Joint Genome Institute (JGI-PGF)"/>
            <person name="Walter F."/>
            <person name="Albersmeier A."/>
            <person name="Kalinowski J."/>
            <person name="Ruckert C."/>
        </authorList>
    </citation>
    <scope>NUCLEOTIDE SEQUENCE</scope>
    <source>
        <strain evidence="3">JCM 4988</strain>
    </source>
</reference>
<evidence type="ECO:0000259" key="2">
    <source>
        <dbReference type="Pfam" id="PF21722"/>
    </source>
</evidence>
<feature type="region of interest" description="Disordered" evidence="1">
    <location>
        <begin position="104"/>
        <end position="142"/>
    </location>
</feature>
<dbReference type="Proteomes" id="UP000630936">
    <property type="component" value="Unassembled WGS sequence"/>
</dbReference>
<reference evidence="3" key="2">
    <citation type="submission" date="2020-09" db="EMBL/GenBank/DDBJ databases">
        <authorList>
            <person name="Sun Q."/>
            <person name="Ohkuma M."/>
        </authorList>
    </citation>
    <scope>NUCLEOTIDE SEQUENCE</scope>
    <source>
        <strain evidence="3">JCM 4988</strain>
    </source>
</reference>
<feature type="compositionally biased region" description="Low complexity" evidence="1">
    <location>
        <begin position="124"/>
        <end position="142"/>
    </location>
</feature>
<protein>
    <recommendedName>
        <fullName evidence="2">Glycine-rich domain-containing protein</fullName>
    </recommendedName>
</protein>
<gene>
    <name evidence="3" type="ORF">GCM10010387_15370</name>
</gene>
<dbReference type="RefSeq" id="WP_190122162.1">
    <property type="nucleotide sequence ID" value="NZ_BMWG01000003.1"/>
</dbReference>
<keyword evidence="4" id="KW-1185">Reference proteome</keyword>
<evidence type="ECO:0000256" key="1">
    <source>
        <dbReference type="SAM" id="MobiDB-lite"/>
    </source>
</evidence>
<proteinExistence type="predicted"/>
<dbReference type="Pfam" id="PF21722">
    <property type="entry name" value="Gly_rich_2"/>
    <property type="match status" value="1"/>
</dbReference>
<feature type="domain" description="Glycine-rich" evidence="2">
    <location>
        <begin position="48"/>
        <end position="237"/>
    </location>
</feature>
<sequence length="239" mass="22628">MASVCVCTDYFTVDDDGQLCLIPGRQGLRETLIFDNPGTFQFQKADYPWLARVMVRVQGAGGGSAGANAAAGECIVRPGGTGGGYSESLVEAASLGAMETIVVGAGGDPGDPNDAGGAGGNSSFGGFATAPGGSGGTASQTSGTVLDATSGISGPLAGIGDLNLGGGASDGAIRLNATNGLSGKGGDSHLGTGGFPRATEGAGTAPRGVGGGAGGALSYGGSFSGGTGGIGLVIVELYG</sequence>
<dbReference type="AlphaFoldDB" id="A0A918UNS5"/>
<accession>A0A918UNS5</accession>